<dbReference type="InterPro" id="IPR043721">
    <property type="entry name" value="DUF5662"/>
</dbReference>
<organism evidence="1">
    <name type="scientific">Siphoviridae sp. ctgN495</name>
    <dbReference type="NCBI Taxonomy" id="2825608"/>
    <lineage>
        <taxon>Viruses</taxon>
        <taxon>Duplodnaviria</taxon>
        <taxon>Heunggongvirae</taxon>
        <taxon>Uroviricota</taxon>
        <taxon>Caudoviricetes</taxon>
    </lineage>
</organism>
<sequence length="178" mass="21439">MKRYIRASSNLRQSEYNEYLMKHINGVKTAWRDILYPAILTDSDEDVEQITKVIDLVANHDKSKYQKDEYDAYLNYFYPDRNNKKDSNAFDAAWLLHQKRNPHHWQYWCLIRDEGEVKAMDMPFEYICEMLCDWSSFQFVFDPKSTANKWYKDNKNNMILSDNTRKEVERLLSIAPEL</sequence>
<protein>
    <submittedName>
        <fullName evidence="1">Uncharacterized protein</fullName>
    </submittedName>
</protein>
<evidence type="ECO:0000313" key="1">
    <source>
        <dbReference type="EMBL" id="DAF92201.1"/>
    </source>
</evidence>
<dbReference type="Pfam" id="PF18907">
    <property type="entry name" value="DUF5662"/>
    <property type="match status" value="1"/>
</dbReference>
<name>A0A8S5UCK6_9CAUD</name>
<accession>A0A8S5UCK6</accession>
<dbReference type="EMBL" id="BK016063">
    <property type="protein sequence ID" value="DAF92201.1"/>
    <property type="molecule type" value="Genomic_DNA"/>
</dbReference>
<proteinExistence type="predicted"/>
<reference evidence="1" key="1">
    <citation type="journal article" date="2021" name="Proc. Natl. Acad. Sci. U.S.A.">
        <title>A Catalog of Tens of Thousands of Viruses from Human Metagenomes Reveals Hidden Associations with Chronic Diseases.</title>
        <authorList>
            <person name="Tisza M.J."/>
            <person name="Buck C.B."/>
        </authorList>
    </citation>
    <scope>NUCLEOTIDE SEQUENCE</scope>
    <source>
        <strain evidence="1">CtgN495</strain>
    </source>
</reference>